<keyword evidence="6" id="KW-1185">Reference proteome</keyword>
<evidence type="ECO:0000256" key="3">
    <source>
        <dbReference type="ARBA" id="ARBA00023163"/>
    </source>
</evidence>
<dbReference type="SUPFAM" id="SSF46689">
    <property type="entry name" value="Homeodomain-like"/>
    <property type="match status" value="1"/>
</dbReference>
<dbReference type="SUPFAM" id="SSF51215">
    <property type="entry name" value="Regulatory protein AraC"/>
    <property type="match status" value="1"/>
</dbReference>
<evidence type="ECO:0000256" key="1">
    <source>
        <dbReference type="ARBA" id="ARBA00023015"/>
    </source>
</evidence>
<evidence type="ECO:0000256" key="2">
    <source>
        <dbReference type="ARBA" id="ARBA00023125"/>
    </source>
</evidence>
<accession>A0ABY3SLE0</accession>
<keyword evidence="2" id="KW-0238">DNA-binding</keyword>
<dbReference type="InterPro" id="IPR009057">
    <property type="entry name" value="Homeodomain-like_sf"/>
</dbReference>
<dbReference type="InterPro" id="IPR018060">
    <property type="entry name" value="HTH_AraC"/>
</dbReference>
<dbReference type="Pfam" id="PF12833">
    <property type="entry name" value="HTH_18"/>
    <property type="match status" value="1"/>
</dbReference>
<keyword evidence="3" id="KW-0804">Transcription</keyword>
<evidence type="ECO:0000313" key="5">
    <source>
        <dbReference type="EMBL" id="UJF34882.1"/>
    </source>
</evidence>
<evidence type="ECO:0000259" key="4">
    <source>
        <dbReference type="PROSITE" id="PS01124"/>
    </source>
</evidence>
<feature type="domain" description="HTH araC/xylS-type" evidence="4">
    <location>
        <begin position="183"/>
        <end position="281"/>
    </location>
</feature>
<dbReference type="Proteomes" id="UP001649230">
    <property type="component" value="Chromosome"/>
</dbReference>
<dbReference type="PANTHER" id="PTHR43280">
    <property type="entry name" value="ARAC-FAMILY TRANSCRIPTIONAL REGULATOR"/>
    <property type="match status" value="1"/>
</dbReference>
<organism evidence="5 6">
    <name type="scientific">Paenibacillus hexagrammi</name>
    <dbReference type="NCBI Taxonomy" id="2908839"/>
    <lineage>
        <taxon>Bacteria</taxon>
        <taxon>Bacillati</taxon>
        <taxon>Bacillota</taxon>
        <taxon>Bacilli</taxon>
        <taxon>Bacillales</taxon>
        <taxon>Paenibacillaceae</taxon>
        <taxon>Paenibacillus</taxon>
    </lineage>
</organism>
<dbReference type="PROSITE" id="PS00041">
    <property type="entry name" value="HTH_ARAC_FAMILY_1"/>
    <property type="match status" value="1"/>
</dbReference>
<proteinExistence type="predicted"/>
<evidence type="ECO:0000313" key="6">
    <source>
        <dbReference type="Proteomes" id="UP001649230"/>
    </source>
</evidence>
<dbReference type="RefSeq" id="WP_235121455.1">
    <property type="nucleotide sequence ID" value="NZ_CP090978.1"/>
</dbReference>
<dbReference type="EMBL" id="CP090978">
    <property type="protein sequence ID" value="UJF34882.1"/>
    <property type="molecule type" value="Genomic_DNA"/>
</dbReference>
<sequence length="285" mass="33163">MLQFICPPMPHYIVCGEDTYPVGGKHPNRSNIGVFDLLLVTRGCLYLEENGVTYTVPANHYLILLPDQTHNTLQACRDQSHFYWLHFQTLGLWYETDNPQPVALEAEKLQYERIAYFSSYLTRTGHLKDPEIVYAQLKQLLLLQGEPSSLSQWKQQQLFHDLLLHLREDDGLPMNQPHLRVAEQSAAFLRTHYKEAISYKELSEELHFHSNYIALCMKEAFGCTPLEYVTKYRLEQAKLLLIHTDDPISKIADETGFGSFPYFIRCFNKHVGCTPKAFRMQYRSK</sequence>
<keyword evidence="1" id="KW-0805">Transcription regulation</keyword>
<dbReference type="InterPro" id="IPR037923">
    <property type="entry name" value="HTH-like"/>
</dbReference>
<protein>
    <submittedName>
        <fullName evidence="5">AraC family transcriptional regulator</fullName>
    </submittedName>
</protein>
<dbReference type="InterPro" id="IPR018062">
    <property type="entry name" value="HTH_AraC-typ_CS"/>
</dbReference>
<reference evidence="5 6" key="1">
    <citation type="journal article" date="2024" name="Int. J. Syst. Evol. Microbiol.">
        <title>Paenibacillus hexagrammi sp. nov., a novel bacterium isolated from the gut content of Hexagrammos agrammus.</title>
        <authorList>
            <person name="Jung H.K."/>
            <person name="Kim D.G."/>
            <person name="Zin H."/>
            <person name="Park J."/>
            <person name="Jung H."/>
            <person name="Kim Y.O."/>
            <person name="Kong H.J."/>
            <person name="Kim J.W."/>
            <person name="Kim Y.S."/>
        </authorList>
    </citation>
    <scope>NUCLEOTIDE SEQUENCE [LARGE SCALE GENOMIC DNA]</scope>
    <source>
        <strain evidence="5 6">YPD9-1</strain>
    </source>
</reference>
<dbReference type="SMART" id="SM00342">
    <property type="entry name" value="HTH_ARAC"/>
    <property type="match status" value="1"/>
</dbReference>
<dbReference type="PANTHER" id="PTHR43280:SF2">
    <property type="entry name" value="HTH-TYPE TRANSCRIPTIONAL REGULATOR EXSA"/>
    <property type="match status" value="1"/>
</dbReference>
<name>A0ABY3SLE0_9BACL</name>
<gene>
    <name evidence="5" type="ORF">L0M14_06950</name>
</gene>
<dbReference type="PROSITE" id="PS01124">
    <property type="entry name" value="HTH_ARAC_FAMILY_2"/>
    <property type="match status" value="1"/>
</dbReference>
<dbReference type="Gene3D" id="1.10.10.60">
    <property type="entry name" value="Homeodomain-like"/>
    <property type="match status" value="2"/>
</dbReference>